<evidence type="ECO:0000313" key="3">
    <source>
        <dbReference type="EMBL" id="MFC0050089.1"/>
    </source>
</evidence>
<dbReference type="Gene3D" id="3.30.565.10">
    <property type="entry name" value="Histidine kinase-like ATPase, C-terminal domain"/>
    <property type="match status" value="1"/>
</dbReference>
<evidence type="ECO:0000259" key="2">
    <source>
        <dbReference type="Pfam" id="PF06580"/>
    </source>
</evidence>
<dbReference type="Proteomes" id="UP001589813">
    <property type="component" value="Unassembled WGS sequence"/>
</dbReference>
<keyword evidence="1" id="KW-0812">Transmembrane</keyword>
<dbReference type="EC" id="2.7.13.3" evidence="3"/>
<dbReference type="PANTHER" id="PTHR34220:SF7">
    <property type="entry name" value="SENSOR HISTIDINE KINASE YPDA"/>
    <property type="match status" value="1"/>
</dbReference>
<keyword evidence="3" id="KW-0418">Kinase</keyword>
<comment type="caution">
    <text evidence="3">The sequence shown here is derived from an EMBL/GenBank/DDBJ whole genome shotgun (WGS) entry which is preliminary data.</text>
</comment>
<sequence>MPLAKVLTNNVTDRVQPAPSGFWLYQSAGWSLFALLQLLMLGSDEPLSLHTLFPAMLLLVLALSVSLVLRRLYQRWRQQQHSQGATLGLLVGAALLCALVVDWLHYWLLWPLAQLPLLWQGQVFVWFDAQPMGSKLPLLLLLYLVWSMLYLTLSRQQDVRHGEQQRQQLELHMTEARLSSLLAQLSPHFMFNCINNIRALILEDSHSARQMLTHFADLLRYQIQAQSDALVPLREELLVLDDYLALLRIQFEQRLQWQADVAPDCQARPVPRLALQLLVENAVKHGIGRRQAGGCIELKVERLESKQWLLQVSNPGLLTAHIAPQGLQAPDPGNTGTGLVNLRQRLALLYGNEASLQLVQDGDWVRARLILPWQAGSTAAGAAVQTSTQE</sequence>
<dbReference type="PANTHER" id="PTHR34220">
    <property type="entry name" value="SENSOR HISTIDINE KINASE YPDA"/>
    <property type="match status" value="1"/>
</dbReference>
<feature type="transmembrane region" description="Helical" evidence="1">
    <location>
        <begin position="136"/>
        <end position="153"/>
    </location>
</feature>
<keyword evidence="3" id="KW-0808">Transferase</keyword>
<reference evidence="3 4" key="1">
    <citation type="submission" date="2024-09" db="EMBL/GenBank/DDBJ databases">
        <authorList>
            <person name="Sun Q."/>
            <person name="Mori K."/>
        </authorList>
    </citation>
    <scope>NUCLEOTIDE SEQUENCE [LARGE SCALE GENOMIC DNA]</scope>
    <source>
        <strain evidence="3 4">KCTC 23315</strain>
    </source>
</reference>
<accession>A0ABV6BGU2</accession>
<feature type="transmembrane region" description="Helical" evidence="1">
    <location>
        <begin position="85"/>
        <end position="108"/>
    </location>
</feature>
<evidence type="ECO:0000313" key="4">
    <source>
        <dbReference type="Proteomes" id="UP001589813"/>
    </source>
</evidence>
<name>A0ABV6BGU2_9GAMM</name>
<evidence type="ECO:0000256" key="1">
    <source>
        <dbReference type="SAM" id="Phobius"/>
    </source>
</evidence>
<keyword evidence="4" id="KW-1185">Reference proteome</keyword>
<dbReference type="GO" id="GO:0004673">
    <property type="term" value="F:protein histidine kinase activity"/>
    <property type="evidence" value="ECO:0007669"/>
    <property type="project" value="UniProtKB-EC"/>
</dbReference>
<feature type="transmembrane region" description="Helical" evidence="1">
    <location>
        <begin position="21"/>
        <end position="40"/>
    </location>
</feature>
<dbReference type="InterPro" id="IPR036890">
    <property type="entry name" value="HATPase_C_sf"/>
</dbReference>
<dbReference type="RefSeq" id="WP_377247212.1">
    <property type="nucleotide sequence ID" value="NZ_JBHLXP010000005.1"/>
</dbReference>
<keyword evidence="1" id="KW-0472">Membrane</keyword>
<dbReference type="InterPro" id="IPR050640">
    <property type="entry name" value="Bact_2-comp_sensor_kinase"/>
</dbReference>
<keyword evidence="1" id="KW-1133">Transmembrane helix</keyword>
<protein>
    <submittedName>
        <fullName evidence="3">Sensor histidine kinase</fullName>
        <ecNumber evidence="3">2.7.13.3</ecNumber>
    </submittedName>
</protein>
<feature type="domain" description="Signal transduction histidine kinase internal region" evidence="2">
    <location>
        <begin position="176"/>
        <end position="255"/>
    </location>
</feature>
<dbReference type="Pfam" id="PF06580">
    <property type="entry name" value="His_kinase"/>
    <property type="match status" value="1"/>
</dbReference>
<dbReference type="SUPFAM" id="SSF55874">
    <property type="entry name" value="ATPase domain of HSP90 chaperone/DNA topoisomerase II/histidine kinase"/>
    <property type="match status" value="1"/>
</dbReference>
<proteinExistence type="predicted"/>
<feature type="transmembrane region" description="Helical" evidence="1">
    <location>
        <begin position="52"/>
        <end position="73"/>
    </location>
</feature>
<organism evidence="3 4">
    <name type="scientific">Rheinheimera tilapiae</name>
    <dbReference type="NCBI Taxonomy" id="875043"/>
    <lineage>
        <taxon>Bacteria</taxon>
        <taxon>Pseudomonadati</taxon>
        <taxon>Pseudomonadota</taxon>
        <taxon>Gammaproteobacteria</taxon>
        <taxon>Chromatiales</taxon>
        <taxon>Chromatiaceae</taxon>
        <taxon>Rheinheimera</taxon>
    </lineage>
</organism>
<dbReference type="InterPro" id="IPR010559">
    <property type="entry name" value="Sig_transdc_His_kin_internal"/>
</dbReference>
<gene>
    <name evidence="3" type="ORF">ACFFJP_17435</name>
</gene>
<dbReference type="EMBL" id="JBHLXP010000005">
    <property type="protein sequence ID" value="MFC0050089.1"/>
    <property type="molecule type" value="Genomic_DNA"/>
</dbReference>